<keyword evidence="4 10" id="KW-0808">Transferase</keyword>
<dbReference type="Proteomes" id="UP000318453">
    <property type="component" value="Chromosome"/>
</dbReference>
<evidence type="ECO:0000256" key="1">
    <source>
        <dbReference type="ARBA" id="ARBA00004651"/>
    </source>
</evidence>
<evidence type="ECO:0000256" key="6">
    <source>
        <dbReference type="ARBA" id="ARBA00022989"/>
    </source>
</evidence>
<dbReference type="InterPro" id="IPR050297">
    <property type="entry name" value="LipidA_mod_glycosyltrf_83"/>
</dbReference>
<feature type="domain" description="Glycosyltransferase RgtA/B/C/D-like" evidence="9">
    <location>
        <begin position="87"/>
        <end position="234"/>
    </location>
</feature>
<proteinExistence type="predicted"/>
<keyword evidence="7 8" id="KW-0472">Membrane</keyword>
<evidence type="ECO:0000256" key="7">
    <source>
        <dbReference type="ARBA" id="ARBA00023136"/>
    </source>
</evidence>
<feature type="transmembrane region" description="Helical" evidence="8">
    <location>
        <begin position="155"/>
        <end position="174"/>
    </location>
</feature>
<feature type="transmembrane region" description="Helical" evidence="8">
    <location>
        <begin position="25"/>
        <end position="43"/>
    </location>
</feature>
<keyword evidence="3" id="KW-0328">Glycosyltransferase</keyword>
<dbReference type="GO" id="GO:0016763">
    <property type="term" value="F:pentosyltransferase activity"/>
    <property type="evidence" value="ECO:0007669"/>
    <property type="project" value="TreeGrafter"/>
</dbReference>
<feature type="transmembrane region" description="Helical" evidence="8">
    <location>
        <begin position="389"/>
        <end position="410"/>
    </location>
</feature>
<dbReference type="Pfam" id="PF13231">
    <property type="entry name" value="PMT_2"/>
    <property type="match status" value="1"/>
</dbReference>
<gene>
    <name evidence="10" type="ORF">FRE64_06790</name>
</gene>
<dbReference type="KEGG" id="enn:FRE64_06790"/>
<feature type="transmembrane region" description="Helical" evidence="8">
    <location>
        <begin position="131"/>
        <end position="150"/>
    </location>
</feature>
<name>A0A5B8NK16_9CHRO</name>
<reference evidence="10" key="1">
    <citation type="submission" date="2019-08" db="EMBL/GenBank/DDBJ databases">
        <title>Carotenoids and Carotenoid Binding Proteins in the Halophilic Cyanobacterium Euhalothece sp. ZM00.</title>
        <authorList>
            <person name="Cho S.M."/>
            <person name="Song J.Y."/>
            <person name="Park Y.-I."/>
        </authorList>
    </citation>
    <scope>NUCLEOTIDE SEQUENCE [LARGE SCALE GENOMIC DNA]</scope>
    <source>
        <strain evidence="10">Z-M001</strain>
    </source>
</reference>
<keyword evidence="5 8" id="KW-0812">Transmembrane</keyword>
<keyword evidence="6 8" id="KW-1133">Transmembrane helix</keyword>
<dbReference type="GO" id="GO:0005886">
    <property type="term" value="C:plasma membrane"/>
    <property type="evidence" value="ECO:0007669"/>
    <property type="project" value="UniProtKB-SubCell"/>
</dbReference>
<evidence type="ECO:0000259" key="9">
    <source>
        <dbReference type="Pfam" id="PF13231"/>
    </source>
</evidence>
<evidence type="ECO:0000313" key="10">
    <source>
        <dbReference type="EMBL" id="QDZ39663.1"/>
    </source>
</evidence>
<accession>A0A5B8NK16</accession>
<protein>
    <submittedName>
        <fullName evidence="10">Glycosyltransferase family 39 protein</fullName>
    </submittedName>
</protein>
<feature type="transmembrane region" description="Helical" evidence="8">
    <location>
        <begin position="186"/>
        <end position="211"/>
    </location>
</feature>
<evidence type="ECO:0000256" key="5">
    <source>
        <dbReference type="ARBA" id="ARBA00022692"/>
    </source>
</evidence>
<feature type="transmembrane region" description="Helical" evidence="8">
    <location>
        <begin position="417"/>
        <end position="439"/>
    </location>
</feature>
<evidence type="ECO:0000256" key="2">
    <source>
        <dbReference type="ARBA" id="ARBA00022475"/>
    </source>
</evidence>
<dbReference type="InterPro" id="IPR038731">
    <property type="entry name" value="RgtA/B/C-like"/>
</dbReference>
<keyword evidence="11" id="KW-1185">Reference proteome</keyword>
<feature type="transmembrane region" description="Helical" evidence="8">
    <location>
        <begin position="223"/>
        <end position="245"/>
    </location>
</feature>
<feature type="transmembrane region" description="Helical" evidence="8">
    <location>
        <begin position="330"/>
        <end position="351"/>
    </location>
</feature>
<evidence type="ECO:0000256" key="8">
    <source>
        <dbReference type="SAM" id="Phobius"/>
    </source>
</evidence>
<organism evidence="10 11">
    <name type="scientific">Euhalothece natronophila Z-M001</name>
    <dbReference type="NCBI Taxonomy" id="522448"/>
    <lineage>
        <taxon>Bacteria</taxon>
        <taxon>Bacillati</taxon>
        <taxon>Cyanobacteriota</taxon>
        <taxon>Cyanophyceae</taxon>
        <taxon>Oscillatoriophycideae</taxon>
        <taxon>Chroococcales</taxon>
        <taxon>Halothecacae</taxon>
        <taxon>Halothece cluster</taxon>
        <taxon>Euhalothece</taxon>
    </lineage>
</organism>
<feature type="transmembrane region" description="Helical" evidence="8">
    <location>
        <begin position="306"/>
        <end position="324"/>
    </location>
</feature>
<dbReference type="EMBL" id="CP042326">
    <property type="protein sequence ID" value="QDZ39663.1"/>
    <property type="molecule type" value="Genomic_DNA"/>
</dbReference>
<feature type="transmembrane region" description="Helical" evidence="8">
    <location>
        <begin position="363"/>
        <end position="383"/>
    </location>
</feature>
<dbReference type="OrthoDB" id="9810951at2"/>
<dbReference type="AlphaFoldDB" id="A0A5B8NK16"/>
<sequence length="538" mass="61955">MDRQTFAGDGSTNRLPNPYPWTEKLIVITLLLAGLLLFTINLGNLPLRDWNEGTIAQVAREIINAPENSDRWLFPTLWGEPYLEQLPLVHNLIALFYRLFGINETAARLPIALLMTISVPLFYGVGRELFIIRQPALLSTLVYLTSLPLVRNGRFAMLGGALIAFQVLLLWSLLRSRRDLRWCLGIGLSLSLISLTQGIIAVLLASIAFGFLAWDTPRLLRSFYFWGGIFIGCLPAIACYGIHWFHYQDQLLDTEILFQSFQPIWESVGDSNRPWYHWLHLLQFLPWLIFTIAGLRFAWEEQLWGWAKLTLVGSGFYFVFVFVMSARLPWYILPLYPFLALITGAILNEVLRYPQEYNYPRHWGFLLLLLGLGAIGISIYYALEEQTSYELILIFLTVGLTTGISGSLILKRDSQFISMLVWGTYLSLLFLVSSPHWIWELNEAYPVQPVAMLIRDYVPDQAPIYTSYPEERPSLNFYAQREVIPASTEELKFYAEQSKNTYLLVDTETLEELDFIDHDWQHHQAPPNWNLLTPSTLE</sequence>
<feature type="transmembrane region" description="Helical" evidence="8">
    <location>
        <begin position="275"/>
        <end position="299"/>
    </location>
</feature>
<feature type="transmembrane region" description="Helical" evidence="8">
    <location>
        <begin position="106"/>
        <end position="125"/>
    </location>
</feature>
<comment type="subcellular location">
    <subcellularLocation>
        <location evidence="1">Cell membrane</location>
        <topology evidence="1">Multi-pass membrane protein</topology>
    </subcellularLocation>
</comment>
<dbReference type="GO" id="GO:0009103">
    <property type="term" value="P:lipopolysaccharide biosynthetic process"/>
    <property type="evidence" value="ECO:0007669"/>
    <property type="project" value="UniProtKB-ARBA"/>
</dbReference>
<keyword evidence="2" id="KW-1003">Cell membrane</keyword>
<evidence type="ECO:0000313" key="11">
    <source>
        <dbReference type="Proteomes" id="UP000318453"/>
    </source>
</evidence>
<dbReference type="PANTHER" id="PTHR33908:SF3">
    <property type="entry name" value="UNDECAPRENYL PHOSPHATE-ALPHA-4-AMINO-4-DEOXY-L-ARABINOSE ARABINOSYL TRANSFERASE"/>
    <property type="match status" value="1"/>
</dbReference>
<evidence type="ECO:0000256" key="3">
    <source>
        <dbReference type="ARBA" id="ARBA00022676"/>
    </source>
</evidence>
<dbReference type="GO" id="GO:0010041">
    <property type="term" value="P:response to iron(III) ion"/>
    <property type="evidence" value="ECO:0007669"/>
    <property type="project" value="TreeGrafter"/>
</dbReference>
<dbReference type="PANTHER" id="PTHR33908">
    <property type="entry name" value="MANNOSYLTRANSFERASE YKCB-RELATED"/>
    <property type="match status" value="1"/>
</dbReference>
<evidence type="ECO:0000256" key="4">
    <source>
        <dbReference type="ARBA" id="ARBA00022679"/>
    </source>
</evidence>
<dbReference type="RefSeq" id="WP_146295261.1">
    <property type="nucleotide sequence ID" value="NZ_CP042326.1"/>
</dbReference>